<evidence type="ECO:0000313" key="2">
    <source>
        <dbReference type="EMBL" id="MBB4013724.1"/>
    </source>
</evidence>
<dbReference type="Proteomes" id="UP000561045">
    <property type="component" value="Unassembled WGS sequence"/>
</dbReference>
<feature type="signal peptide" evidence="1">
    <location>
        <begin position="1"/>
        <end position="23"/>
    </location>
</feature>
<dbReference type="RefSeq" id="WP_183635655.1">
    <property type="nucleotide sequence ID" value="NZ_BAABLE010000005.1"/>
</dbReference>
<evidence type="ECO:0000313" key="3">
    <source>
        <dbReference type="Proteomes" id="UP000561045"/>
    </source>
</evidence>
<organism evidence="2 3">
    <name type="scientific">Niveibacterium umoris</name>
    <dbReference type="NCBI Taxonomy" id="1193620"/>
    <lineage>
        <taxon>Bacteria</taxon>
        <taxon>Pseudomonadati</taxon>
        <taxon>Pseudomonadota</taxon>
        <taxon>Betaproteobacteria</taxon>
        <taxon>Rhodocyclales</taxon>
        <taxon>Rhodocyclaceae</taxon>
        <taxon>Niveibacterium</taxon>
    </lineage>
</organism>
<accession>A0A840BMI0</accession>
<keyword evidence="3" id="KW-1185">Reference proteome</keyword>
<proteinExistence type="predicted"/>
<name>A0A840BMI0_9RHOO</name>
<feature type="chain" id="PRO_5032690194" evidence="1">
    <location>
        <begin position="24"/>
        <end position="142"/>
    </location>
</feature>
<reference evidence="2 3" key="1">
    <citation type="submission" date="2020-08" db="EMBL/GenBank/DDBJ databases">
        <title>Genomic Encyclopedia of Type Strains, Phase IV (KMG-IV): sequencing the most valuable type-strain genomes for metagenomic binning, comparative biology and taxonomic classification.</title>
        <authorList>
            <person name="Goeker M."/>
        </authorList>
    </citation>
    <scope>NUCLEOTIDE SEQUENCE [LARGE SCALE GENOMIC DNA]</scope>
    <source>
        <strain evidence="2 3">DSM 106739</strain>
    </source>
</reference>
<dbReference type="AlphaFoldDB" id="A0A840BMI0"/>
<sequence length="142" mass="15413">MRRFMTASFIALLGLAATPVALASDCPAFVVLLAADGQTVLASLNRCEVTPAAAWPSPWQARAWALTPAAQARWHETLTHATVRGDMLAARLQLLPADPALHGGPLLLRISARLTRPADWRWDDARGQLAYLPQPARDATER</sequence>
<keyword evidence="1" id="KW-0732">Signal</keyword>
<protein>
    <submittedName>
        <fullName evidence="2">Uncharacterized protein</fullName>
    </submittedName>
</protein>
<evidence type="ECO:0000256" key="1">
    <source>
        <dbReference type="SAM" id="SignalP"/>
    </source>
</evidence>
<gene>
    <name evidence="2" type="ORF">GGR36_003070</name>
</gene>
<comment type="caution">
    <text evidence="2">The sequence shown here is derived from an EMBL/GenBank/DDBJ whole genome shotgun (WGS) entry which is preliminary data.</text>
</comment>
<dbReference type="EMBL" id="JACIET010000002">
    <property type="protein sequence ID" value="MBB4013724.1"/>
    <property type="molecule type" value="Genomic_DNA"/>
</dbReference>